<proteinExistence type="predicted"/>
<reference evidence="11 12" key="1">
    <citation type="journal article" date="2019" name="Commun. Biol.">
        <title>The bagworm genome reveals a unique fibroin gene that provides high tensile strength.</title>
        <authorList>
            <person name="Kono N."/>
            <person name="Nakamura H."/>
            <person name="Ohtoshi R."/>
            <person name="Tomita M."/>
            <person name="Numata K."/>
            <person name="Arakawa K."/>
        </authorList>
    </citation>
    <scope>NUCLEOTIDE SEQUENCE [LARGE SCALE GENOMIC DNA]</scope>
</reference>
<feature type="region of interest" description="Disordered" evidence="8">
    <location>
        <begin position="715"/>
        <end position="744"/>
    </location>
</feature>
<sequence>MKNSAESVPTADLPRDEACGARPRPRRHVQGSVPRLGVRARATLDFDSSRVRARNRAPGPRREISSYYCSLYVAFNVIFSDFRKLPPFRRISAVDWWSVGVLTYELLTGASPFTVEGERNTHQEITKRILRCNYPVPPDVSPDIADFIAKLLVKDPRKRLGGGDGDAEELKRHTFFKRLDWAAVARREVPAPFVPQIAHAADTCNFADEFTRMPPTDSPAQAPKHHDKLFLGRVRVVCDRSRVPLLTPPFPRMVLGANELAHYQGISEHYRPWALTTPKERAMLYRPFAEEWDIRWRGSGGYSYVAPSIIFSENVISDEIWQKATGRTNDNLKGWNAKDSPFFQKYAVDVNTPILGDGSYSVCRKCIHRQTGREYAVKIISVQKKDIKQEVDLLRACQGCPYIVTLHEVFQDSEGTTIALDASQYRFAISQAFTYIVTELVSGGELASQLSRPLPERVALRLCAQLAHAVAHMHARGLVHRDIKPENILLTTPKLSEAKVKVVDFGFARRKPDAEERPRMMTPCFSLPYAREVLDCVRSSSAQGYDASCDLWSLGVIFYCMICGKPPFQPTSKKEPITAFMDRIREGTFNIEGPIWNGVTDHSKDLVRGLLSVDPLRRLTAEEVIAHLSTVDHDTGFKLADMTKADLYKRRNKNKTHKSINTDTSSLSNSSSSEPNKTPNDESKDALLETINNLKNRMNKQTSIENDLELIKAHTKDTPVSEEAEPDFKDPEIHEEVPPVKPVEKTYSKTKSKLDEYIYIESSQGLEGTKVAFPKATRPNLKKSKDQQTPVPRKRRKIDSQRSKHDESAPEETMNVGRKTRSKDNKVETARESNKKPVKNPKRKLNEIKSSSAKKVVKSQPASGAKTTGAAKKTRADKTNPSKESIENDKSAHGGRLTRKRRFEETLAKPVLREKGQNRTNKHNQTETKRETESSRTNKSKNEILEPPEQNFRVTRLRQRRNEVSLSTSQLKNIIPTFSFESDRRVNSVESNQSRSSNARSRQKSSNQKGYKSKAKPVPVRQSRNRRR</sequence>
<dbReference type="Gene3D" id="3.30.200.20">
    <property type="entry name" value="Phosphorylase Kinase, domain 1"/>
    <property type="match status" value="1"/>
</dbReference>
<dbReference type="PROSITE" id="PS50011">
    <property type="entry name" value="PROTEIN_KINASE_DOM"/>
    <property type="match status" value="2"/>
</dbReference>
<dbReference type="InterPro" id="IPR011009">
    <property type="entry name" value="Kinase-like_dom_sf"/>
</dbReference>
<feature type="compositionally biased region" description="Basic and acidic residues" evidence="8">
    <location>
        <begin position="822"/>
        <end position="835"/>
    </location>
</feature>
<feature type="compositionally biased region" description="Basic and acidic residues" evidence="8">
    <location>
        <begin position="798"/>
        <end position="808"/>
    </location>
</feature>
<feature type="region of interest" description="Disordered" evidence="8">
    <location>
        <begin position="1"/>
        <end position="33"/>
    </location>
</feature>
<keyword evidence="3" id="KW-0808">Transferase</keyword>
<keyword evidence="1" id="KW-0723">Serine/threonine-protein kinase</keyword>
<accession>A0A4C1UIN0</accession>
<evidence type="ECO:0000256" key="6">
    <source>
        <dbReference type="ARBA" id="ARBA00022840"/>
    </source>
</evidence>
<dbReference type="SUPFAM" id="SSF56112">
    <property type="entry name" value="Protein kinase-like (PK-like)"/>
    <property type="match status" value="2"/>
</dbReference>
<keyword evidence="4 7" id="KW-0547">Nucleotide-binding</keyword>
<feature type="region of interest" description="Disordered" evidence="8">
    <location>
        <begin position="650"/>
        <end position="684"/>
    </location>
</feature>
<dbReference type="Pfam" id="PF00069">
    <property type="entry name" value="Pkinase"/>
    <property type="match status" value="2"/>
</dbReference>
<dbReference type="InterPro" id="IPR000961">
    <property type="entry name" value="AGC-kinase_C"/>
</dbReference>
<dbReference type="GO" id="GO:0004674">
    <property type="term" value="F:protein serine/threonine kinase activity"/>
    <property type="evidence" value="ECO:0007669"/>
    <property type="project" value="UniProtKB-KW"/>
</dbReference>
<dbReference type="PANTHER" id="PTHR24351">
    <property type="entry name" value="RIBOSOMAL PROTEIN S6 KINASE"/>
    <property type="match status" value="1"/>
</dbReference>
<feature type="binding site" evidence="7">
    <location>
        <position position="378"/>
    </location>
    <ligand>
        <name>ATP</name>
        <dbReference type="ChEBI" id="CHEBI:30616"/>
    </ligand>
</feature>
<evidence type="ECO:0000313" key="11">
    <source>
        <dbReference type="EMBL" id="GBP26278.1"/>
    </source>
</evidence>
<dbReference type="PROSITE" id="PS51285">
    <property type="entry name" value="AGC_KINASE_CTER"/>
    <property type="match status" value="1"/>
</dbReference>
<dbReference type="InterPro" id="IPR000719">
    <property type="entry name" value="Prot_kinase_dom"/>
</dbReference>
<evidence type="ECO:0000256" key="2">
    <source>
        <dbReference type="ARBA" id="ARBA00022553"/>
    </source>
</evidence>
<keyword evidence="5 11" id="KW-0418">Kinase</keyword>
<evidence type="ECO:0000256" key="3">
    <source>
        <dbReference type="ARBA" id="ARBA00022679"/>
    </source>
</evidence>
<evidence type="ECO:0000256" key="5">
    <source>
        <dbReference type="ARBA" id="ARBA00022777"/>
    </source>
</evidence>
<gene>
    <name evidence="11" type="primary">RPS6KA5</name>
    <name evidence="11" type="ORF">EVAR_95444_1</name>
</gene>
<dbReference type="Proteomes" id="UP000299102">
    <property type="component" value="Unassembled WGS sequence"/>
</dbReference>
<evidence type="ECO:0000259" key="9">
    <source>
        <dbReference type="PROSITE" id="PS50011"/>
    </source>
</evidence>
<dbReference type="PROSITE" id="PS00108">
    <property type="entry name" value="PROTEIN_KINASE_ST"/>
    <property type="match status" value="1"/>
</dbReference>
<dbReference type="SMART" id="SM00133">
    <property type="entry name" value="S_TK_X"/>
    <property type="match status" value="1"/>
</dbReference>
<evidence type="ECO:0000259" key="10">
    <source>
        <dbReference type="PROSITE" id="PS51285"/>
    </source>
</evidence>
<dbReference type="InterPro" id="IPR008271">
    <property type="entry name" value="Ser/Thr_kinase_AS"/>
</dbReference>
<feature type="domain" description="Protein kinase" evidence="9">
    <location>
        <begin position="1"/>
        <end position="176"/>
    </location>
</feature>
<name>A0A4C1UIN0_EUMVA</name>
<dbReference type="Pfam" id="PF00433">
    <property type="entry name" value="Pkinase_C"/>
    <property type="match status" value="1"/>
</dbReference>
<dbReference type="Gene3D" id="1.10.510.10">
    <property type="entry name" value="Transferase(Phosphotransferase) domain 1"/>
    <property type="match status" value="2"/>
</dbReference>
<feature type="compositionally biased region" description="Basic and acidic residues" evidence="8">
    <location>
        <begin position="874"/>
        <end position="892"/>
    </location>
</feature>
<comment type="caution">
    <text evidence="11">The sequence shown here is derived from an EMBL/GenBank/DDBJ whole genome shotgun (WGS) entry which is preliminary data.</text>
</comment>
<organism evidence="11 12">
    <name type="scientific">Eumeta variegata</name>
    <name type="common">Bagworm moth</name>
    <name type="synonym">Eumeta japonica</name>
    <dbReference type="NCBI Taxonomy" id="151549"/>
    <lineage>
        <taxon>Eukaryota</taxon>
        <taxon>Metazoa</taxon>
        <taxon>Ecdysozoa</taxon>
        <taxon>Arthropoda</taxon>
        <taxon>Hexapoda</taxon>
        <taxon>Insecta</taxon>
        <taxon>Pterygota</taxon>
        <taxon>Neoptera</taxon>
        <taxon>Endopterygota</taxon>
        <taxon>Lepidoptera</taxon>
        <taxon>Glossata</taxon>
        <taxon>Ditrysia</taxon>
        <taxon>Tineoidea</taxon>
        <taxon>Psychidae</taxon>
        <taxon>Oiketicinae</taxon>
        <taxon>Eumeta</taxon>
    </lineage>
</organism>
<evidence type="ECO:0000313" key="12">
    <source>
        <dbReference type="Proteomes" id="UP000299102"/>
    </source>
</evidence>
<dbReference type="STRING" id="151549.A0A4C1UIN0"/>
<dbReference type="InterPro" id="IPR017441">
    <property type="entry name" value="Protein_kinase_ATP_BS"/>
</dbReference>
<keyword evidence="2" id="KW-0597">Phosphoprotein</keyword>
<dbReference type="InterPro" id="IPR017892">
    <property type="entry name" value="Pkinase_C"/>
</dbReference>
<dbReference type="SMART" id="SM00220">
    <property type="entry name" value="S_TKc"/>
    <property type="match status" value="1"/>
</dbReference>
<feature type="compositionally biased region" description="Basic and acidic residues" evidence="8">
    <location>
        <begin position="924"/>
        <end position="944"/>
    </location>
</feature>
<dbReference type="AlphaFoldDB" id="A0A4C1UIN0"/>
<evidence type="ECO:0000256" key="7">
    <source>
        <dbReference type="PROSITE-ProRule" id="PRU10141"/>
    </source>
</evidence>
<dbReference type="GO" id="GO:0005524">
    <property type="term" value="F:ATP binding"/>
    <property type="evidence" value="ECO:0007669"/>
    <property type="project" value="UniProtKB-UniRule"/>
</dbReference>
<dbReference type="PROSITE" id="PS00107">
    <property type="entry name" value="PROTEIN_KINASE_ATP"/>
    <property type="match status" value="1"/>
</dbReference>
<evidence type="ECO:0000256" key="8">
    <source>
        <dbReference type="SAM" id="MobiDB-lite"/>
    </source>
</evidence>
<dbReference type="EMBL" id="BGZK01000179">
    <property type="protein sequence ID" value="GBP26278.1"/>
    <property type="molecule type" value="Genomic_DNA"/>
</dbReference>
<evidence type="ECO:0000256" key="4">
    <source>
        <dbReference type="ARBA" id="ARBA00022741"/>
    </source>
</evidence>
<feature type="domain" description="Protein kinase" evidence="9">
    <location>
        <begin position="349"/>
        <end position="630"/>
    </location>
</feature>
<evidence type="ECO:0000256" key="1">
    <source>
        <dbReference type="ARBA" id="ARBA00022527"/>
    </source>
</evidence>
<keyword evidence="6 7" id="KW-0067">ATP-binding</keyword>
<protein>
    <submittedName>
        <fullName evidence="11">Ribosomal protein S6 kinase alpha-5</fullName>
    </submittedName>
</protein>
<feature type="region of interest" description="Disordered" evidence="8">
    <location>
        <begin position="765"/>
        <end position="1028"/>
    </location>
</feature>
<feature type="compositionally biased region" description="Basic and acidic residues" evidence="8">
    <location>
        <begin position="902"/>
        <end position="917"/>
    </location>
</feature>
<feature type="compositionally biased region" description="Low complexity" evidence="8">
    <location>
        <begin position="991"/>
        <end position="1008"/>
    </location>
</feature>
<keyword evidence="12" id="KW-1185">Reference proteome</keyword>
<feature type="domain" description="AGC-kinase C-terminal" evidence="10">
    <location>
        <begin position="177"/>
        <end position="245"/>
    </location>
</feature>
<feature type="compositionally biased region" description="Basic and acidic residues" evidence="8">
    <location>
        <begin position="726"/>
        <end position="744"/>
    </location>
</feature>
<dbReference type="OrthoDB" id="6764942at2759"/>